<dbReference type="Gene3D" id="3.40.50.300">
    <property type="entry name" value="P-loop containing nucleotide triphosphate hydrolases"/>
    <property type="match status" value="1"/>
</dbReference>
<accession>A0ABQ0GZ25</accession>
<gene>
    <name evidence="1" type="ORF">PPNSA23_18470</name>
</gene>
<comment type="caution">
    <text evidence="1">The sequence shown here is derived from an EMBL/GenBank/DDBJ whole genome shotgun (WGS) entry which is preliminary data.</text>
</comment>
<dbReference type="EMBL" id="BAAFZP010000001">
    <property type="protein sequence ID" value="GAB1581904.1"/>
    <property type="molecule type" value="Genomic_DNA"/>
</dbReference>
<organism evidence="1 2">
    <name type="scientific">Phyllobacterium phragmitis</name>
    <dbReference type="NCBI Taxonomy" id="2670329"/>
    <lineage>
        <taxon>Bacteria</taxon>
        <taxon>Pseudomonadati</taxon>
        <taxon>Pseudomonadota</taxon>
        <taxon>Alphaproteobacteria</taxon>
        <taxon>Hyphomicrobiales</taxon>
        <taxon>Phyllobacteriaceae</taxon>
        <taxon>Phyllobacterium</taxon>
    </lineage>
</organism>
<dbReference type="RefSeq" id="WP_407864649.1">
    <property type="nucleotide sequence ID" value="NZ_BAAFZP010000001.1"/>
</dbReference>
<evidence type="ECO:0008006" key="3">
    <source>
        <dbReference type="Google" id="ProtNLM"/>
    </source>
</evidence>
<dbReference type="Pfam" id="PF05621">
    <property type="entry name" value="TniB"/>
    <property type="match status" value="1"/>
</dbReference>
<dbReference type="InterPro" id="IPR027417">
    <property type="entry name" value="P-loop_NTPase"/>
</dbReference>
<evidence type="ECO:0000313" key="2">
    <source>
        <dbReference type="Proteomes" id="UP001628091"/>
    </source>
</evidence>
<sequence>MDHHQHEQQQQGLGEALGRLRSAMAPEAVARAERLGRINRAYVRTGRDKQLAAAFDSLVESALASESGQSSKRRALFVVGDSGSGKTTAIQKHISERREFDAWVAEDGEVVRPLVSFEAPKPLTLKLLATKALEAIGYKLHGHIQENQAWDLLKRQLRERRVLFLHIDEMQHVIRGNKEAAIQNLADTVKSLLQIPGWPLHVIFSGVPSLAKFLRHETQLRNRSLVVRFDPLAFPEHATLVRACAGRIIESDAGLKAEGVLEDEVLHRLIHASEGAFGTLIQFVRAAAEDMLRSGGDAVTPASFARAYRLLTGCPDSQNVFLVADWLSVEPANALASLIEEYDRSQEGSR</sequence>
<dbReference type="SUPFAM" id="SSF52540">
    <property type="entry name" value="P-loop containing nucleoside triphosphate hydrolases"/>
    <property type="match status" value="1"/>
</dbReference>
<dbReference type="Proteomes" id="UP001628091">
    <property type="component" value="Unassembled WGS sequence"/>
</dbReference>
<keyword evidence="2" id="KW-1185">Reference proteome</keyword>
<proteinExistence type="predicted"/>
<dbReference type="InterPro" id="IPR008868">
    <property type="entry name" value="TniB"/>
</dbReference>
<name>A0ABQ0GZ25_9HYPH</name>
<protein>
    <recommendedName>
        <fullName evidence="3">AAA family ATPase</fullName>
    </recommendedName>
</protein>
<reference evidence="1 2" key="1">
    <citation type="submission" date="2024-10" db="EMBL/GenBank/DDBJ databases">
        <title>Isolation, draft genome sequencing and identification of Phyllobacterium sp. NSA23, isolated from leaf soil.</title>
        <authorList>
            <person name="Akita H."/>
        </authorList>
    </citation>
    <scope>NUCLEOTIDE SEQUENCE [LARGE SCALE GENOMIC DNA]</scope>
    <source>
        <strain evidence="1 2">NSA23</strain>
    </source>
</reference>
<evidence type="ECO:0000313" key="1">
    <source>
        <dbReference type="EMBL" id="GAB1581904.1"/>
    </source>
</evidence>